<feature type="compositionally biased region" description="Basic residues" evidence="2">
    <location>
        <begin position="524"/>
        <end position="542"/>
    </location>
</feature>
<feature type="region of interest" description="Disordered" evidence="2">
    <location>
        <begin position="505"/>
        <end position="544"/>
    </location>
</feature>
<feature type="domain" description="Transposase IS66 zinc-finger binding" evidence="4">
    <location>
        <begin position="143"/>
        <end position="188"/>
    </location>
</feature>
<evidence type="ECO:0000313" key="6">
    <source>
        <dbReference type="EMBL" id="GHH25566.1"/>
    </source>
</evidence>
<dbReference type="Proteomes" id="UP000652430">
    <property type="component" value="Unassembled WGS sequence"/>
</dbReference>
<evidence type="ECO:0000256" key="2">
    <source>
        <dbReference type="SAM" id="MobiDB-lite"/>
    </source>
</evidence>
<keyword evidence="7" id="KW-1185">Reference proteome</keyword>
<feature type="domain" description="Transposase IS66 central" evidence="3">
    <location>
        <begin position="203"/>
        <end position="461"/>
    </location>
</feature>
<evidence type="ECO:0000313" key="7">
    <source>
        <dbReference type="Proteomes" id="UP000652430"/>
    </source>
</evidence>
<dbReference type="InterPro" id="IPR024474">
    <property type="entry name" value="Znf_dom_IS66"/>
</dbReference>
<evidence type="ECO:0000259" key="5">
    <source>
        <dbReference type="Pfam" id="PF13007"/>
    </source>
</evidence>
<evidence type="ECO:0000259" key="3">
    <source>
        <dbReference type="Pfam" id="PF03050"/>
    </source>
</evidence>
<sequence length="637" mass="69957">MHEGVEDDSLCVMEAVISPLPDDIAALKALLAATIQRADEAEARLADAAARESATQAMIAHLKLQIARLRREQCGASAERSRRLLEQMELQLEDLEADAGTDDLVAEVAAARATGVASFERKRPARQPFPSHLPRERLVIAAPCACPACGGTRLSKLGEDVTETLEVIPRAWKVIQTVRERVACRDCEKISQPPAPFHVVPCGWAGPSFLAMLLFEKYGQHQPLNRQAERFAREGVPLSVSTLADQVGAAALALTPLYRRIEAHVLAAERLHGDDTTVPVMAKVKTDVGRLWVYVRDDRPFAGAGPPAALFHYSRDRRGEHPQAHLATWSGILQADAYGGYGALYREGRLPGPVREAGCFAHARRKFFELADVAGAARKKSRGEHAGMIYPIALEAVRRLDTLFDIEREINGKPPADRLAARQQLSAPVMNELHAWLTAQHATLSRNHDLAKAINYMLRPWGRSPGSSMMAESASPTMPPSVRFAASHLAARRGCSAVPIVAGSVPRSFTPSSRPHGSATSIHRPARRRPRPYRRSSRRSARRTPTLELVAREPGRKSRLMAAPSMVFTSRYAALPLRVDLDVIEELADQMSPEDGRLSVIASLDETAESVTAFTRRGLDRLGEMLDDRRSQVKRDS</sequence>
<keyword evidence="1" id="KW-0175">Coiled coil</keyword>
<proteinExistence type="predicted"/>
<dbReference type="Pfam" id="PF13005">
    <property type="entry name" value="zf-IS66"/>
    <property type="match status" value="1"/>
</dbReference>
<dbReference type="Pfam" id="PF13007">
    <property type="entry name" value="LZ_Tnp_IS66"/>
    <property type="match status" value="1"/>
</dbReference>
<dbReference type="InterPro" id="IPR004291">
    <property type="entry name" value="Transposase_IS66_central"/>
</dbReference>
<organism evidence="6 7">
    <name type="scientific">Sphingomonas glacialis</name>
    <dbReference type="NCBI Taxonomy" id="658225"/>
    <lineage>
        <taxon>Bacteria</taxon>
        <taxon>Pseudomonadati</taxon>
        <taxon>Pseudomonadota</taxon>
        <taxon>Alphaproteobacteria</taxon>
        <taxon>Sphingomonadales</taxon>
        <taxon>Sphingomonadaceae</taxon>
        <taxon>Sphingomonas</taxon>
    </lineage>
</organism>
<feature type="domain" description="Transposase TnpC homeodomain" evidence="5">
    <location>
        <begin position="61"/>
        <end position="137"/>
    </location>
</feature>
<name>A0ABQ3LT99_9SPHN</name>
<dbReference type="Pfam" id="PF03050">
    <property type="entry name" value="DDE_Tnp_IS66"/>
    <property type="match status" value="1"/>
</dbReference>
<gene>
    <name evidence="6" type="ORF">GCM10008023_39020</name>
</gene>
<comment type="caution">
    <text evidence="6">The sequence shown here is derived from an EMBL/GenBank/DDBJ whole genome shotgun (WGS) entry which is preliminary data.</text>
</comment>
<reference evidence="7" key="1">
    <citation type="journal article" date="2019" name="Int. J. Syst. Evol. Microbiol.">
        <title>The Global Catalogue of Microorganisms (GCM) 10K type strain sequencing project: providing services to taxonomists for standard genome sequencing and annotation.</title>
        <authorList>
            <consortium name="The Broad Institute Genomics Platform"/>
            <consortium name="The Broad Institute Genome Sequencing Center for Infectious Disease"/>
            <person name="Wu L."/>
            <person name="Ma J."/>
        </authorList>
    </citation>
    <scope>NUCLEOTIDE SEQUENCE [LARGE SCALE GENOMIC DNA]</scope>
    <source>
        <strain evidence="7">CGMCC 1.8957</strain>
    </source>
</reference>
<dbReference type="NCBIfam" id="NF033517">
    <property type="entry name" value="transpos_IS66"/>
    <property type="match status" value="1"/>
</dbReference>
<dbReference type="InterPro" id="IPR024463">
    <property type="entry name" value="Transposase_TnpC_homeodom"/>
</dbReference>
<evidence type="ECO:0000256" key="1">
    <source>
        <dbReference type="SAM" id="Coils"/>
    </source>
</evidence>
<dbReference type="PANTHER" id="PTHR33678">
    <property type="entry name" value="BLL1576 PROTEIN"/>
    <property type="match status" value="1"/>
</dbReference>
<feature type="compositionally biased region" description="Polar residues" evidence="2">
    <location>
        <begin position="507"/>
        <end position="521"/>
    </location>
</feature>
<dbReference type="InterPro" id="IPR052344">
    <property type="entry name" value="Transposase-related"/>
</dbReference>
<accession>A0ABQ3LT99</accession>
<feature type="coiled-coil region" evidence="1">
    <location>
        <begin position="24"/>
        <end position="51"/>
    </location>
</feature>
<dbReference type="EMBL" id="BNAQ01000010">
    <property type="protein sequence ID" value="GHH25566.1"/>
    <property type="molecule type" value="Genomic_DNA"/>
</dbReference>
<evidence type="ECO:0008006" key="8">
    <source>
        <dbReference type="Google" id="ProtNLM"/>
    </source>
</evidence>
<dbReference type="PANTHER" id="PTHR33678:SF1">
    <property type="entry name" value="BLL1576 PROTEIN"/>
    <property type="match status" value="1"/>
</dbReference>
<evidence type="ECO:0000259" key="4">
    <source>
        <dbReference type="Pfam" id="PF13005"/>
    </source>
</evidence>
<protein>
    <recommendedName>
        <fullName evidence="8">IS66 family transposase</fullName>
    </recommendedName>
</protein>